<organism evidence="2 3">
    <name type="scientific">Micractinium conductrix</name>
    <dbReference type="NCBI Taxonomy" id="554055"/>
    <lineage>
        <taxon>Eukaryota</taxon>
        <taxon>Viridiplantae</taxon>
        <taxon>Chlorophyta</taxon>
        <taxon>core chlorophytes</taxon>
        <taxon>Trebouxiophyceae</taxon>
        <taxon>Chlorellales</taxon>
        <taxon>Chlorellaceae</taxon>
        <taxon>Chlorella clade</taxon>
        <taxon>Micractinium</taxon>
    </lineage>
</organism>
<sequence length="212" mass="22035">MDLQQEVAQQTARADRAERQLAGVKARSQEQLRQCQEQLRQCQEQLRQCQERRRQCEEESREQQATIAQLTGEIQHLVQLRGSSAGSTQDAEVSAAPGGPPQVAAPEAPAAPQQAAGAAPAGEELAAGAAAGAHAPTDLPVAAAAAAAQPAVPAAADPAVEAELAEMFRDTHVSETLPSGATTHVSETLLSGAATHVSDSLADSAINMQQQR</sequence>
<dbReference type="AlphaFoldDB" id="A0A2P6VFX5"/>
<proteinExistence type="predicted"/>
<accession>A0A2P6VFX5</accession>
<name>A0A2P6VFX5_9CHLO</name>
<feature type="region of interest" description="Disordered" evidence="1">
    <location>
        <begin position="80"/>
        <end position="133"/>
    </location>
</feature>
<evidence type="ECO:0000313" key="3">
    <source>
        <dbReference type="Proteomes" id="UP000239649"/>
    </source>
</evidence>
<keyword evidence="3" id="KW-1185">Reference proteome</keyword>
<gene>
    <name evidence="2" type="ORF">C2E20_3579</name>
</gene>
<dbReference type="Proteomes" id="UP000239649">
    <property type="component" value="Unassembled WGS sequence"/>
</dbReference>
<feature type="compositionally biased region" description="Polar residues" evidence="1">
    <location>
        <begin position="81"/>
        <end position="91"/>
    </location>
</feature>
<evidence type="ECO:0000256" key="1">
    <source>
        <dbReference type="SAM" id="MobiDB-lite"/>
    </source>
</evidence>
<evidence type="ECO:0000313" key="2">
    <source>
        <dbReference type="EMBL" id="PSC72971.1"/>
    </source>
</evidence>
<comment type="caution">
    <text evidence="2">The sequence shown here is derived from an EMBL/GenBank/DDBJ whole genome shotgun (WGS) entry which is preliminary data.</text>
</comment>
<feature type="compositionally biased region" description="Polar residues" evidence="1">
    <location>
        <begin position="1"/>
        <end position="12"/>
    </location>
</feature>
<reference evidence="2 3" key="1">
    <citation type="journal article" date="2018" name="Plant J.">
        <title>Genome sequences of Chlorella sorokiniana UTEX 1602 and Micractinium conductrix SAG 241.80: implications to maltose excretion by a green alga.</title>
        <authorList>
            <person name="Arriola M.B."/>
            <person name="Velmurugan N."/>
            <person name="Zhang Y."/>
            <person name="Plunkett M.H."/>
            <person name="Hondzo H."/>
            <person name="Barney B.M."/>
        </authorList>
    </citation>
    <scope>NUCLEOTIDE SEQUENCE [LARGE SCALE GENOMIC DNA]</scope>
    <source>
        <strain evidence="2 3">SAG 241.80</strain>
    </source>
</reference>
<feature type="compositionally biased region" description="Low complexity" evidence="1">
    <location>
        <begin position="95"/>
        <end position="133"/>
    </location>
</feature>
<feature type="region of interest" description="Disordered" evidence="1">
    <location>
        <begin position="1"/>
        <end position="21"/>
    </location>
</feature>
<protein>
    <submittedName>
        <fullName evidence="2">Uncharacterized protein</fullName>
    </submittedName>
</protein>
<dbReference type="EMBL" id="LHPF02000008">
    <property type="protein sequence ID" value="PSC72971.1"/>
    <property type="molecule type" value="Genomic_DNA"/>
</dbReference>